<name>A0A316YUB0_9BASI</name>
<dbReference type="PANTHER" id="PTHR11941">
    <property type="entry name" value="ENOYL-COA HYDRATASE-RELATED"/>
    <property type="match status" value="1"/>
</dbReference>
<sequence>MTTTNFPKDGKALLTLERSSSSPIIYTVTFTGGETPDNRLTHKFLDAILAALEHVEQEWDRTLSDEEKKGGAALVTTGQIVEGAKFYSNGLDFENAISDPNFFDTHLNKVYEKLLSFPIPTVASIGGHAFAAGFGLAMAHDYRVFNGAKGYLSMNEIDFGAQIPPGLYAALSSKMTSNVLMRKVVLEGHRFGAKEALAERIIDIIAPAQGEQGGAKKTLEVATELAKRVAPKARADCYGSNKLVMYFPYLEILRMKNEVATGRL</sequence>
<dbReference type="RefSeq" id="XP_025379890.1">
    <property type="nucleotide sequence ID" value="XM_025523769.1"/>
</dbReference>
<dbReference type="GO" id="GO:0005777">
    <property type="term" value="C:peroxisome"/>
    <property type="evidence" value="ECO:0007669"/>
    <property type="project" value="TreeGrafter"/>
</dbReference>
<reference evidence="1 2" key="1">
    <citation type="journal article" date="2018" name="Mol. Biol. Evol.">
        <title>Broad Genomic Sampling Reveals a Smut Pathogenic Ancestry of the Fungal Clade Ustilaginomycotina.</title>
        <authorList>
            <person name="Kijpornyongpan T."/>
            <person name="Mondo S.J."/>
            <person name="Barry K."/>
            <person name="Sandor L."/>
            <person name="Lee J."/>
            <person name="Lipzen A."/>
            <person name="Pangilinan J."/>
            <person name="LaButti K."/>
            <person name="Hainaut M."/>
            <person name="Henrissat B."/>
            <person name="Grigoriev I.V."/>
            <person name="Spatafora J.W."/>
            <person name="Aime M.C."/>
        </authorList>
    </citation>
    <scope>NUCLEOTIDE SEQUENCE [LARGE SCALE GENOMIC DNA]</scope>
    <source>
        <strain evidence="1 2">MCA 4198</strain>
    </source>
</reference>
<dbReference type="Proteomes" id="UP000245768">
    <property type="component" value="Unassembled WGS sequence"/>
</dbReference>
<evidence type="ECO:0000313" key="1">
    <source>
        <dbReference type="EMBL" id="PWN92692.1"/>
    </source>
</evidence>
<dbReference type="STRING" id="215250.A0A316YUB0"/>
<dbReference type="SUPFAM" id="SSF52096">
    <property type="entry name" value="ClpP/crotonase"/>
    <property type="match status" value="1"/>
</dbReference>
<dbReference type="EMBL" id="KZ819634">
    <property type="protein sequence ID" value="PWN92692.1"/>
    <property type="molecule type" value="Genomic_DNA"/>
</dbReference>
<dbReference type="InParanoid" id="A0A316YUB0"/>
<dbReference type="PANTHER" id="PTHR11941:SF75">
    <property type="entry name" value="ENOYL-COA HYDRATASE_ISOMERASE FAMILY PROTEIN"/>
    <property type="match status" value="1"/>
</dbReference>
<gene>
    <name evidence="1" type="ORF">FA10DRAFT_282377</name>
</gene>
<dbReference type="GO" id="GO:0006635">
    <property type="term" value="P:fatty acid beta-oxidation"/>
    <property type="evidence" value="ECO:0007669"/>
    <property type="project" value="TreeGrafter"/>
</dbReference>
<dbReference type="InterPro" id="IPR029045">
    <property type="entry name" value="ClpP/crotonase-like_dom_sf"/>
</dbReference>
<dbReference type="InterPro" id="IPR001753">
    <property type="entry name" value="Enoyl-CoA_hydra/iso"/>
</dbReference>
<dbReference type="OrthoDB" id="1696280at2759"/>
<dbReference type="Gene3D" id="3.90.226.10">
    <property type="entry name" value="2-enoyl-CoA Hydratase, Chain A, domain 1"/>
    <property type="match status" value="1"/>
</dbReference>
<accession>A0A316YUB0</accession>
<protein>
    <submittedName>
        <fullName evidence="1">ClpP/crotonase</fullName>
    </submittedName>
</protein>
<dbReference type="GO" id="GO:0004165">
    <property type="term" value="F:delta(3)-delta(2)-enoyl-CoA isomerase activity"/>
    <property type="evidence" value="ECO:0007669"/>
    <property type="project" value="TreeGrafter"/>
</dbReference>
<keyword evidence="2" id="KW-1185">Reference proteome</keyword>
<proteinExistence type="predicted"/>
<evidence type="ECO:0000313" key="2">
    <source>
        <dbReference type="Proteomes" id="UP000245768"/>
    </source>
</evidence>
<dbReference type="Pfam" id="PF00378">
    <property type="entry name" value="ECH_1"/>
    <property type="match status" value="1"/>
</dbReference>
<dbReference type="CDD" id="cd06558">
    <property type="entry name" value="crotonase-like"/>
    <property type="match status" value="1"/>
</dbReference>
<dbReference type="GeneID" id="37045685"/>
<organism evidence="1 2">
    <name type="scientific">Acaromyces ingoldii</name>
    <dbReference type="NCBI Taxonomy" id="215250"/>
    <lineage>
        <taxon>Eukaryota</taxon>
        <taxon>Fungi</taxon>
        <taxon>Dikarya</taxon>
        <taxon>Basidiomycota</taxon>
        <taxon>Ustilaginomycotina</taxon>
        <taxon>Exobasidiomycetes</taxon>
        <taxon>Exobasidiales</taxon>
        <taxon>Cryptobasidiaceae</taxon>
        <taxon>Acaromyces</taxon>
    </lineage>
</organism>
<dbReference type="AlphaFoldDB" id="A0A316YUB0"/>